<comment type="caution">
    <text evidence="2">The sequence shown here is derived from an EMBL/GenBank/DDBJ whole genome shotgun (WGS) entry which is preliminary data.</text>
</comment>
<evidence type="ECO:0008006" key="4">
    <source>
        <dbReference type="Google" id="ProtNLM"/>
    </source>
</evidence>
<evidence type="ECO:0000256" key="1">
    <source>
        <dbReference type="SAM" id="MobiDB-lite"/>
    </source>
</evidence>
<evidence type="ECO:0000313" key="2">
    <source>
        <dbReference type="EMBL" id="KAF3563492.1"/>
    </source>
</evidence>
<feature type="region of interest" description="Disordered" evidence="1">
    <location>
        <begin position="139"/>
        <end position="167"/>
    </location>
</feature>
<accession>A0ABQ7CVP6</accession>
<protein>
    <recommendedName>
        <fullName evidence="4">NPK1-activating kinesin-like protein C-terminal domain-containing protein</fullName>
    </recommendedName>
</protein>
<dbReference type="EMBL" id="QGKV02000759">
    <property type="protein sequence ID" value="KAF3563492.1"/>
    <property type="molecule type" value="Genomic_DNA"/>
</dbReference>
<evidence type="ECO:0000313" key="3">
    <source>
        <dbReference type="Proteomes" id="UP000266723"/>
    </source>
</evidence>
<name>A0ABQ7CVP6_BRACR</name>
<dbReference type="Proteomes" id="UP000266723">
    <property type="component" value="Unassembled WGS sequence"/>
</dbReference>
<proteinExistence type="predicted"/>
<keyword evidence="3" id="KW-1185">Reference proteome</keyword>
<sequence length="167" mass="18961">MKAQNEARILAASDNIVLRQELEDLPEEMVNLRRPSLMIWRWRENEIRNLRLKMKAQNEARILAASDNIVLRQELEDLPEEMVNLRRPSLMIWRWRFDGGLLAAQETSKASLNTLGITLWLEGTTRAAPPLIHSSRWYRSTTGGGEEHGGSGFARHSSTSPSLGSIT</sequence>
<gene>
    <name evidence="2" type="ORF">DY000_02013857</name>
</gene>
<reference evidence="2 3" key="1">
    <citation type="journal article" date="2020" name="BMC Genomics">
        <title>Intraspecific diversification of the crop wild relative Brassica cretica Lam. using demographic model selection.</title>
        <authorList>
            <person name="Kioukis A."/>
            <person name="Michalopoulou V.A."/>
            <person name="Briers L."/>
            <person name="Pirintsos S."/>
            <person name="Studholme D.J."/>
            <person name="Pavlidis P."/>
            <person name="Sarris P.F."/>
        </authorList>
    </citation>
    <scope>NUCLEOTIDE SEQUENCE [LARGE SCALE GENOMIC DNA]</scope>
    <source>
        <strain evidence="3">cv. PFS-1207/04</strain>
    </source>
</reference>
<organism evidence="2 3">
    <name type="scientific">Brassica cretica</name>
    <name type="common">Mustard</name>
    <dbReference type="NCBI Taxonomy" id="69181"/>
    <lineage>
        <taxon>Eukaryota</taxon>
        <taxon>Viridiplantae</taxon>
        <taxon>Streptophyta</taxon>
        <taxon>Embryophyta</taxon>
        <taxon>Tracheophyta</taxon>
        <taxon>Spermatophyta</taxon>
        <taxon>Magnoliopsida</taxon>
        <taxon>eudicotyledons</taxon>
        <taxon>Gunneridae</taxon>
        <taxon>Pentapetalae</taxon>
        <taxon>rosids</taxon>
        <taxon>malvids</taxon>
        <taxon>Brassicales</taxon>
        <taxon>Brassicaceae</taxon>
        <taxon>Brassiceae</taxon>
        <taxon>Brassica</taxon>
    </lineage>
</organism>
<feature type="compositionally biased region" description="Polar residues" evidence="1">
    <location>
        <begin position="156"/>
        <end position="167"/>
    </location>
</feature>